<dbReference type="Proteomes" id="UP000068447">
    <property type="component" value="Chromosome"/>
</dbReference>
<keyword evidence="8" id="KW-0408">Iron</keyword>
<evidence type="ECO:0000313" key="12">
    <source>
        <dbReference type="EMBL" id="ALS98344.1"/>
    </source>
</evidence>
<dbReference type="PROSITE" id="PS00551">
    <property type="entry name" value="MOLYBDOPTERIN_PROK_1"/>
    <property type="match status" value="1"/>
</dbReference>
<dbReference type="CDD" id="cd02791">
    <property type="entry name" value="MopB_CT_Nitrate-R-NapA-like"/>
    <property type="match status" value="1"/>
</dbReference>
<dbReference type="AlphaFoldDB" id="A0A0U3AZE3"/>
<protein>
    <submittedName>
        <fullName evidence="12">Nitrate reductase</fullName>
    </submittedName>
</protein>
<keyword evidence="10" id="KW-0534">Nitrate assimilation</keyword>
<comment type="cofactor">
    <cofactor evidence="1">
        <name>Mo-bis(molybdopterin guanine dinucleotide)</name>
        <dbReference type="ChEBI" id="CHEBI:60539"/>
    </cofactor>
</comment>
<keyword evidence="7" id="KW-0560">Oxidoreductase</keyword>
<dbReference type="InterPro" id="IPR027467">
    <property type="entry name" value="MopterinOxRdtase_cofactor_BS"/>
</dbReference>
<keyword evidence="6" id="KW-0479">Metal-binding</keyword>
<evidence type="ECO:0000256" key="5">
    <source>
        <dbReference type="ARBA" id="ARBA00022505"/>
    </source>
</evidence>
<evidence type="ECO:0000256" key="6">
    <source>
        <dbReference type="ARBA" id="ARBA00022723"/>
    </source>
</evidence>
<dbReference type="KEGG" id="lal:AT746_08815"/>
<dbReference type="GO" id="GO:0016491">
    <property type="term" value="F:oxidoreductase activity"/>
    <property type="evidence" value="ECO:0007669"/>
    <property type="project" value="UniProtKB-KW"/>
</dbReference>
<evidence type="ECO:0000259" key="11">
    <source>
        <dbReference type="PROSITE" id="PS51669"/>
    </source>
</evidence>
<evidence type="ECO:0000256" key="2">
    <source>
        <dbReference type="ARBA" id="ARBA00001966"/>
    </source>
</evidence>
<keyword evidence="9" id="KW-0411">Iron-sulfur</keyword>
<evidence type="ECO:0000256" key="9">
    <source>
        <dbReference type="ARBA" id="ARBA00023014"/>
    </source>
</evidence>
<dbReference type="Gene3D" id="3.40.228.10">
    <property type="entry name" value="Dimethylsulfoxide Reductase, domain 2"/>
    <property type="match status" value="1"/>
</dbReference>
<dbReference type="RefSeq" id="WP_062479318.1">
    <property type="nucleotide sequence ID" value="NZ_CP013650.1"/>
</dbReference>
<evidence type="ECO:0000256" key="10">
    <source>
        <dbReference type="ARBA" id="ARBA00023063"/>
    </source>
</evidence>
<accession>A0A0U3AZE3</accession>
<dbReference type="GO" id="GO:0051539">
    <property type="term" value="F:4 iron, 4 sulfur cluster binding"/>
    <property type="evidence" value="ECO:0007669"/>
    <property type="project" value="UniProtKB-KW"/>
</dbReference>
<reference evidence="12 13" key="1">
    <citation type="submission" date="2015-12" db="EMBL/GenBank/DDBJ databases">
        <title>Complete genome of Lacimicrobium alkaliphilum KCTC 32984.</title>
        <authorList>
            <person name="Kim S.-G."/>
            <person name="Lee Y.-J."/>
        </authorList>
    </citation>
    <scope>NUCLEOTIDE SEQUENCE [LARGE SCALE GENOMIC DNA]</scope>
    <source>
        <strain evidence="12 13">YelD216</strain>
    </source>
</reference>
<dbReference type="STRING" id="1526571.AT746_08815"/>
<dbReference type="Pfam" id="PF04879">
    <property type="entry name" value="Molybdop_Fe4S4"/>
    <property type="match status" value="1"/>
</dbReference>
<dbReference type="PANTHER" id="PTHR43105">
    <property type="entry name" value="RESPIRATORY NITRATE REDUCTASE"/>
    <property type="match status" value="1"/>
</dbReference>
<comment type="similarity">
    <text evidence="3">Belongs to the prokaryotic molybdopterin-containing oxidoreductase family. NasA/NapA/NarB subfamily.</text>
</comment>
<keyword evidence="5" id="KW-0500">Molybdenum</keyword>
<dbReference type="GO" id="GO:0042128">
    <property type="term" value="P:nitrate assimilation"/>
    <property type="evidence" value="ECO:0007669"/>
    <property type="project" value="UniProtKB-KW"/>
</dbReference>
<dbReference type="GO" id="GO:0045333">
    <property type="term" value="P:cellular respiration"/>
    <property type="evidence" value="ECO:0007669"/>
    <property type="project" value="UniProtKB-ARBA"/>
</dbReference>
<dbReference type="InterPro" id="IPR006657">
    <property type="entry name" value="MoPterin_dinucl-bd_dom"/>
</dbReference>
<dbReference type="InterPro" id="IPR041854">
    <property type="entry name" value="BFD-like_2Fe2S-bd_dom_sf"/>
</dbReference>
<dbReference type="GO" id="GO:1990204">
    <property type="term" value="C:oxidoreductase complex"/>
    <property type="evidence" value="ECO:0007669"/>
    <property type="project" value="UniProtKB-ARBA"/>
</dbReference>
<dbReference type="Pfam" id="PF00384">
    <property type="entry name" value="Molybdopterin"/>
    <property type="match status" value="1"/>
</dbReference>
<evidence type="ECO:0000256" key="4">
    <source>
        <dbReference type="ARBA" id="ARBA00022485"/>
    </source>
</evidence>
<evidence type="ECO:0000313" key="13">
    <source>
        <dbReference type="Proteomes" id="UP000068447"/>
    </source>
</evidence>
<evidence type="ECO:0000256" key="7">
    <source>
        <dbReference type="ARBA" id="ARBA00023002"/>
    </source>
</evidence>
<dbReference type="EMBL" id="CP013650">
    <property type="protein sequence ID" value="ALS98344.1"/>
    <property type="molecule type" value="Genomic_DNA"/>
</dbReference>
<evidence type="ECO:0000256" key="8">
    <source>
        <dbReference type="ARBA" id="ARBA00023004"/>
    </source>
</evidence>
<organism evidence="12 13">
    <name type="scientific">Lacimicrobium alkaliphilum</name>
    <dbReference type="NCBI Taxonomy" id="1526571"/>
    <lineage>
        <taxon>Bacteria</taxon>
        <taxon>Pseudomonadati</taxon>
        <taxon>Pseudomonadota</taxon>
        <taxon>Gammaproteobacteria</taxon>
        <taxon>Alteromonadales</taxon>
        <taxon>Alteromonadaceae</taxon>
        <taxon>Lacimicrobium</taxon>
    </lineage>
</organism>
<keyword evidence="13" id="KW-1185">Reference proteome</keyword>
<dbReference type="InterPro" id="IPR006656">
    <property type="entry name" value="Mopterin_OxRdtase"/>
</dbReference>
<evidence type="ECO:0000256" key="3">
    <source>
        <dbReference type="ARBA" id="ARBA00008747"/>
    </source>
</evidence>
<dbReference type="PANTHER" id="PTHR43105:SF9">
    <property type="entry name" value="NADPH-FE(3+) OXIDOREDUCTASE SUBUNIT ALPHA"/>
    <property type="match status" value="1"/>
</dbReference>
<dbReference type="GO" id="GO:0043546">
    <property type="term" value="F:molybdopterin cofactor binding"/>
    <property type="evidence" value="ECO:0007669"/>
    <property type="project" value="InterPro"/>
</dbReference>
<dbReference type="Pfam" id="PF04324">
    <property type="entry name" value="Fer2_BFD"/>
    <property type="match status" value="1"/>
</dbReference>
<dbReference type="Pfam" id="PF01568">
    <property type="entry name" value="Molydop_binding"/>
    <property type="match status" value="1"/>
</dbReference>
<proteinExistence type="inferred from homology"/>
<dbReference type="InterPro" id="IPR006963">
    <property type="entry name" value="Mopterin_OxRdtase_4Fe-4S_dom"/>
</dbReference>
<dbReference type="OrthoDB" id="9810782at2"/>
<dbReference type="InterPro" id="IPR009010">
    <property type="entry name" value="Asp_de-COase-like_dom_sf"/>
</dbReference>
<dbReference type="GO" id="GO:0016020">
    <property type="term" value="C:membrane"/>
    <property type="evidence" value="ECO:0007669"/>
    <property type="project" value="TreeGrafter"/>
</dbReference>
<dbReference type="PROSITE" id="PS51669">
    <property type="entry name" value="4FE4S_MOW_BIS_MGD"/>
    <property type="match status" value="1"/>
</dbReference>
<dbReference type="InterPro" id="IPR007419">
    <property type="entry name" value="BFD-like_2Fe2S-bd_dom"/>
</dbReference>
<evidence type="ECO:0000256" key="1">
    <source>
        <dbReference type="ARBA" id="ARBA00001942"/>
    </source>
</evidence>
<sequence length="899" mass="97572">MTGPTVIATTCPYCGVGCGVDVRISKSGEEVALQNVSGSPEHPANHGRLCIKGSKLAQTQQSQSRLLSPVMDGEEVSWQQAISAVAQGLKHSIAEHGADSVAFYVSGQLLSEDYYVANKLLKGYIGSANIDTNSRLCMSSAVSGYKRAFGADAVPCCYEDLEQTDLLILTGSNAAWTHPVLYQRIERAKAIRPQMKVVVIDPRRTASCESGDLHLALKPGTDVALFNGLLAFLDQHNALDKAYIQAHTSGFESCLDKASDWSVATVAEYCDLAEADVLAFYRCFAASDRAVTAFCMGVNQSSSGTDKVNAIINCHLASGKIGRPGCGPFSLTGQPNAMGGREVGGLATMLAAHLEFQNPEHRDWLQGFWQSPAMAQKPGLTATELVSAMESGQIKALWIMGTNPLVSLPDRSRVERALNNCPLVVVSEVAASNDTLKYAHISLPARPWAEKDGTVTNSERRISRQRAVLPPTGQAKADWQIISQVAQAMGFNGFDYTSPAQIFVEHAQLTALHNQGSRALDLSALTELTEQQYQQLEPVQWPVNSNYPQGCKRLFTDGKFFTDNERARFIALEVREPKQRCSTDFPFVLNSGRIRDQWHTMTRTGNCAELMAHQHSPFVAMHPLDAADLGIEAGQLMVLSSALSNGKVILELQLTQDQRRGELYAPMHWNNEFCSHGSIAHLYRADCDPHSMQPELKHAAVNLSRADFGAYGLLLSRQPLAVPALQKLADYWLKIPLAEGVCYQLASVSDSPKWHQAMAALLPTEQQLASHGQALNCLALDQQRLSWALFTDPTGPIELPLDWLNTELGNQTCDSEALSALLRRSPRQSQGRQICSCFGIGEQAILAAISEGHDSIGKLGQQLGCGTGCGSCKAELSALIDSSARPSVDPDKIIIQEAV</sequence>
<comment type="cofactor">
    <cofactor evidence="2">
        <name>[4Fe-4S] cluster</name>
        <dbReference type="ChEBI" id="CHEBI:49883"/>
    </cofactor>
</comment>
<gene>
    <name evidence="12" type="ORF">AT746_08815</name>
</gene>
<dbReference type="SUPFAM" id="SSF50692">
    <property type="entry name" value="ADC-like"/>
    <property type="match status" value="1"/>
</dbReference>
<dbReference type="SUPFAM" id="SSF53706">
    <property type="entry name" value="Formate dehydrogenase/DMSO reductase, domains 1-3"/>
    <property type="match status" value="1"/>
</dbReference>
<dbReference type="GO" id="GO:0046872">
    <property type="term" value="F:metal ion binding"/>
    <property type="evidence" value="ECO:0007669"/>
    <property type="project" value="UniProtKB-KW"/>
</dbReference>
<dbReference type="CDD" id="cd02754">
    <property type="entry name" value="MopB_Nitrate-R-NapA-like"/>
    <property type="match status" value="1"/>
</dbReference>
<dbReference type="Gene3D" id="1.10.10.1100">
    <property type="entry name" value="BFD-like [2Fe-2S]-binding domain"/>
    <property type="match status" value="1"/>
</dbReference>
<keyword evidence="4" id="KW-0004">4Fe-4S</keyword>
<feature type="domain" description="4Fe-4S Mo/W bis-MGD-type" evidence="11">
    <location>
        <begin position="4"/>
        <end position="64"/>
    </location>
</feature>
<dbReference type="SMART" id="SM00926">
    <property type="entry name" value="Molybdop_Fe4S4"/>
    <property type="match status" value="1"/>
</dbReference>
<dbReference type="Gene3D" id="3.40.50.740">
    <property type="match status" value="1"/>
</dbReference>
<dbReference type="InterPro" id="IPR050123">
    <property type="entry name" value="Prok_molybdopt-oxidoreductase"/>
</dbReference>
<dbReference type="Gene3D" id="2.20.25.90">
    <property type="entry name" value="ADC-like domains"/>
    <property type="match status" value="1"/>
</dbReference>
<dbReference type="Gene3D" id="2.40.40.20">
    <property type="match status" value="1"/>
</dbReference>
<dbReference type="InterPro" id="IPR041957">
    <property type="entry name" value="CT_Nitrate-R-NapA-like"/>
</dbReference>
<name>A0A0U3AZE3_9ALTE</name>